<dbReference type="Pfam" id="PF03748">
    <property type="entry name" value="FliL"/>
    <property type="match status" value="1"/>
</dbReference>
<evidence type="ECO:0000256" key="7">
    <source>
        <dbReference type="ARBA" id="ARBA00022779"/>
    </source>
</evidence>
<evidence type="ECO:0000256" key="6">
    <source>
        <dbReference type="ARBA" id="ARBA00022692"/>
    </source>
</evidence>
<reference evidence="11 12" key="1">
    <citation type="journal article" date="2013" name="Stand. Genomic Sci.">
        <title>Genome sequence of the reddish-pigmented Rubellimicrobium thermophilum type strain (DSM 16684(T)), a member of the Roseobacter clade.</title>
        <authorList>
            <person name="Fiebig A."/>
            <person name="Riedel T."/>
            <person name="Gronow S."/>
            <person name="Petersen J."/>
            <person name="Klenk H.P."/>
            <person name="Goker M."/>
        </authorList>
    </citation>
    <scope>NUCLEOTIDE SEQUENCE [LARGE SCALE GENOMIC DNA]</scope>
    <source>
        <strain evidence="11 12">DSM 16684</strain>
    </source>
</reference>
<organism evidence="11 12">
    <name type="scientific">Rubellimicrobium thermophilum DSM 16684</name>
    <dbReference type="NCBI Taxonomy" id="1123069"/>
    <lineage>
        <taxon>Bacteria</taxon>
        <taxon>Pseudomonadati</taxon>
        <taxon>Pseudomonadota</taxon>
        <taxon>Alphaproteobacteria</taxon>
        <taxon>Rhodobacterales</taxon>
        <taxon>Roseobacteraceae</taxon>
        <taxon>Rubellimicrobium</taxon>
    </lineage>
</organism>
<keyword evidence="5 10" id="KW-0145">Chemotaxis</keyword>
<dbReference type="HOGENOM" id="CLU_2737577_0_0_5"/>
<keyword evidence="10" id="KW-0997">Cell inner membrane</keyword>
<comment type="similarity">
    <text evidence="3 10">Belongs to the FliL family.</text>
</comment>
<evidence type="ECO:0000256" key="8">
    <source>
        <dbReference type="ARBA" id="ARBA00022989"/>
    </source>
</evidence>
<dbReference type="AlphaFoldDB" id="S9SD79"/>
<dbReference type="Proteomes" id="UP000015346">
    <property type="component" value="Unassembled WGS sequence"/>
</dbReference>
<keyword evidence="7 10" id="KW-0283">Flagellar rotation</keyword>
<comment type="function">
    <text evidence="1 10">Controls the rotational direction of flagella during chemotaxis.</text>
</comment>
<keyword evidence="9 10" id="KW-0472">Membrane</keyword>
<evidence type="ECO:0000256" key="9">
    <source>
        <dbReference type="ARBA" id="ARBA00023136"/>
    </source>
</evidence>
<dbReference type="GO" id="GO:0005886">
    <property type="term" value="C:plasma membrane"/>
    <property type="evidence" value="ECO:0007669"/>
    <property type="project" value="UniProtKB-SubCell"/>
</dbReference>
<evidence type="ECO:0000313" key="11">
    <source>
        <dbReference type="EMBL" id="EPX84174.1"/>
    </source>
</evidence>
<dbReference type="InterPro" id="IPR005503">
    <property type="entry name" value="FliL"/>
</dbReference>
<dbReference type="GO" id="GO:0009425">
    <property type="term" value="C:bacterial-type flagellum basal body"/>
    <property type="evidence" value="ECO:0007669"/>
    <property type="project" value="InterPro"/>
</dbReference>
<keyword evidence="11" id="KW-0966">Cell projection</keyword>
<dbReference type="GO" id="GO:0006935">
    <property type="term" value="P:chemotaxis"/>
    <property type="evidence" value="ECO:0007669"/>
    <property type="project" value="UniProtKB-KW"/>
</dbReference>
<evidence type="ECO:0000256" key="4">
    <source>
        <dbReference type="ARBA" id="ARBA00022475"/>
    </source>
</evidence>
<comment type="caution">
    <text evidence="11">The sequence shown here is derived from an EMBL/GenBank/DDBJ whole genome shotgun (WGS) entry which is preliminary data.</text>
</comment>
<keyword evidence="8" id="KW-1133">Transmembrane helix</keyword>
<dbReference type="EMBL" id="AOLV01000028">
    <property type="protein sequence ID" value="EPX84174.1"/>
    <property type="molecule type" value="Genomic_DNA"/>
</dbReference>
<keyword evidence="4" id="KW-1003">Cell membrane</keyword>
<evidence type="ECO:0000256" key="1">
    <source>
        <dbReference type="ARBA" id="ARBA00002254"/>
    </source>
</evidence>
<evidence type="ECO:0000256" key="10">
    <source>
        <dbReference type="RuleBase" id="RU364125"/>
    </source>
</evidence>
<keyword evidence="11" id="KW-0282">Flagellum</keyword>
<dbReference type="STRING" id="1123069.ruthe_02384"/>
<evidence type="ECO:0000256" key="2">
    <source>
        <dbReference type="ARBA" id="ARBA00004162"/>
    </source>
</evidence>
<evidence type="ECO:0000313" key="12">
    <source>
        <dbReference type="Proteomes" id="UP000015346"/>
    </source>
</evidence>
<evidence type="ECO:0000256" key="3">
    <source>
        <dbReference type="ARBA" id="ARBA00008281"/>
    </source>
</evidence>
<sequence length="71" mass="7743">METAPADAEAVNALVPRIVDVLNGYLRAVSPEELAAPDALLRLRSQMLRRVQVVAGGTRARDLLVMEFVLN</sequence>
<protein>
    <recommendedName>
        <fullName evidence="10">Flagellar protein FliL</fullName>
    </recommendedName>
</protein>
<name>S9SD79_9RHOB</name>
<dbReference type="PATRIC" id="fig|1123069.3.peg.2360"/>
<keyword evidence="12" id="KW-1185">Reference proteome</keyword>
<gene>
    <name evidence="11" type="ORF">ruthe_02384</name>
</gene>
<dbReference type="RefSeq" id="WP_021098466.1">
    <property type="nucleotide sequence ID" value="NZ_KE557322.1"/>
</dbReference>
<accession>S9SD79</accession>
<comment type="subcellular location">
    <subcellularLocation>
        <location evidence="10">Cell inner membrane</location>
    </subcellularLocation>
    <subcellularLocation>
        <location evidence="2">Cell membrane</location>
        <topology evidence="2">Single-pass membrane protein</topology>
    </subcellularLocation>
</comment>
<evidence type="ECO:0000256" key="5">
    <source>
        <dbReference type="ARBA" id="ARBA00022500"/>
    </source>
</evidence>
<dbReference type="GO" id="GO:0071973">
    <property type="term" value="P:bacterial-type flagellum-dependent cell motility"/>
    <property type="evidence" value="ECO:0007669"/>
    <property type="project" value="InterPro"/>
</dbReference>
<keyword evidence="11" id="KW-0969">Cilium</keyword>
<proteinExistence type="inferred from homology"/>
<keyword evidence="6" id="KW-0812">Transmembrane</keyword>